<dbReference type="Pfam" id="PF13344">
    <property type="entry name" value="Hydrolase_6"/>
    <property type="match status" value="1"/>
</dbReference>
<dbReference type="InterPro" id="IPR006349">
    <property type="entry name" value="PGP_euk"/>
</dbReference>
<evidence type="ECO:0000313" key="6">
    <source>
        <dbReference type="EMBL" id="GIX80850.1"/>
    </source>
</evidence>
<dbReference type="InterPro" id="IPR006357">
    <property type="entry name" value="HAD-SF_hydro_IIA"/>
</dbReference>
<sequence>MPLRICKELNQTVVSSGFFDSIDYVLTDCDGVLWMGNEAIPGVPDAVHALKNMGKHIIYVTNNSTKSREEYLKKCETLGYPATMEDLISTSYCVALYLHSLNFKKKVYVLGSSGITSELDKFNISHLPIGPDPVEDNWIEWVKKLQLDPEVGAVVVGFDQYVSYPKLTKAASYLKDDETLFIATNRDEQFPTEGDLIIPGAGTFVAAVEIVSGRKATALGKPEKFMLDCIKIAHPKIDFSRTIMIGDRLNTDILLGTKHGLKTLLVGTGINSLEDVRQLEPSTDEQKQLLVPDYYLPCLGDLLKFI</sequence>
<dbReference type="PANTHER" id="PTHR19288">
    <property type="entry name" value="4-NITROPHENYLPHOSPHATASE-RELATED"/>
    <property type="match status" value="1"/>
</dbReference>
<name>A0AAV4N941_9ARAC</name>
<dbReference type="InterPro" id="IPR036412">
    <property type="entry name" value="HAD-like_sf"/>
</dbReference>
<reference evidence="6 7" key="1">
    <citation type="submission" date="2021-06" db="EMBL/GenBank/DDBJ databases">
        <title>Caerostris darwini draft genome.</title>
        <authorList>
            <person name="Kono N."/>
            <person name="Arakawa K."/>
        </authorList>
    </citation>
    <scope>NUCLEOTIDE SEQUENCE [LARGE SCALE GENOMIC DNA]</scope>
</reference>
<dbReference type="GO" id="GO:0046872">
    <property type="term" value="F:metal ion binding"/>
    <property type="evidence" value="ECO:0007669"/>
    <property type="project" value="UniProtKB-KW"/>
</dbReference>
<dbReference type="Gene3D" id="3.40.50.1000">
    <property type="entry name" value="HAD superfamily/HAD-like"/>
    <property type="match status" value="2"/>
</dbReference>
<keyword evidence="5" id="KW-0460">Magnesium</keyword>
<comment type="similarity">
    <text evidence="2">Belongs to the HAD-like hydrolase superfamily.</text>
</comment>
<comment type="cofactor">
    <cofactor evidence="5">
        <name>Mg(2+)</name>
        <dbReference type="ChEBI" id="CHEBI:18420"/>
    </cofactor>
    <text evidence="5">Divalent metal ions. Mg(2+) is the most effective.</text>
</comment>
<dbReference type="EMBL" id="BPLQ01001326">
    <property type="protein sequence ID" value="GIX80850.1"/>
    <property type="molecule type" value="Genomic_DNA"/>
</dbReference>
<proteinExistence type="inferred from homology"/>
<evidence type="ECO:0000256" key="2">
    <source>
        <dbReference type="PIRNR" id="PIRNR000915"/>
    </source>
</evidence>
<feature type="binding site" evidence="5">
    <location>
        <position position="30"/>
    </location>
    <ligand>
        <name>Mg(2+)</name>
        <dbReference type="ChEBI" id="CHEBI:18420"/>
    </ligand>
</feature>
<organism evidence="6 7">
    <name type="scientific">Caerostris darwini</name>
    <dbReference type="NCBI Taxonomy" id="1538125"/>
    <lineage>
        <taxon>Eukaryota</taxon>
        <taxon>Metazoa</taxon>
        <taxon>Ecdysozoa</taxon>
        <taxon>Arthropoda</taxon>
        <taxon>Chelicerata</taxon>
        <taxon>Arachnida</taxon>
        <taxon>Araneae</taxon>
        <taxon>Araneomorphae</taxon>
        <taxon>Entelegynae</taxon>
        <taxon>Araneoidea</taxon>
        <taxon>Araneidae</taxon>
        <taxon>Caerostris</taxon>
    </lineage>
</organism>
<dbReference type="PANTHER" id="PTHR19288:SF93">
    <property type="entry name" value="FI11325P-RELATED"/>
    <property type="match status" value="1"/>
</dbReference>
<feature type="binding site" evidence="5">
    <location>
        <position position="28"/>
    </location>
    <ligand>
        <name>Mg(2+)</name>
        <dbReference type="ChEBI" id="CHEBI:18420"/>
    </ligand>
</feature>
<dbReference type="NCBIfam" id="TIGR01460">
    <property type="entry name" value="HAD-SF-IIA"/>
    <property type="match status" value="1"/>
</dbReference>
<keyword evidence="5" id="KW-0479">Metal-binding</keyword>
<dbReference type="GO" id="GO:0005737">
    <property type="term" value="C:cytoplasm"/>
    <property type="evidence" value="ECO:0007669"/>
    <property type="project" value="TreeGrafter"/>
</dbReference>
<feature type="binding site" evidence="5">
    <location>
        <position position="247"/>
    </location>
    <ligand>
        <name>Mg(2+)</name>
        <dbReference type="ChEBI" id="CHEBI:18420"/>
    </ligand>
</feature>
<evidence type="ECO:0000256" key="5">
    <source>
        <dbReference type="PIRSR" id="PIRSR000915-3"/>
    </source>
</evidence>
<dbReference type="PIRSF" id="PIRSF000915">
    <property type="entry name" value="PGP-type_phosphatase"/>
    <property type="match status" value="1"/>
</dbReference>
<feature type="binding site" evidence="4">
    <location>
        <position position="221"/>
    </location>
    <ligand>
        <name>substrate</name>
    </ligand>
</feature>
<feature type="active site" description="Nucleophile" evidence="3">
    <location>
        <position position="28"/>
    </location>
</feature>
<dbReference type="Pfam" id="PF13242">
    <property type="entry name" value="Hydrolase_like"/>
    <property type="match status" value="1"/>
</dbReference>
<feature type="active site" description="Proton donor" evidence="3">
    <location>
        <position position="30"/>
    </location>
</feature>
<accession>A0AAV4N941</accession>
<dbReference type="Proteomes" id="UP001054837">
    <property type="component" value="Unassembled WGS sequence"/>
</dbReference>
<dbReference type="SUPFAM" id="SSF56784">
    <property type="entry name" value="HAD-like"/>
    <property type="match status" value="1"/>
</dbReference>
<gene>
    <name evidence="6" type="primary">PGP</name>
    <name evidence="6" type="ORF">CDAR_28951</name>
</gene>
<comment type="caution">
    <text evidence="6">The sequence shown here is derived from an EMBL/GenBank/DDBJ whole genome shotgun (WGS) entry which is preliminary data.</text>
</comment>
<evidence type="ECO:0000256" key="3">
    <source>
        <dbReference type="PIRSR" id="PIRSR000915-1"/>
    </source>
</evidence>
<evidence type="ECO:0000256" key="4">
    <source>
        <dbReference type="PIRSR" id="PIRSR000915-2"/>
    </source>
</evidence>
<protein>
    <submittedName>
        <fullName evidence="6">Glycerol-3-phosphate phosphatase</fullName>
    </submittedName>
</protein>
<dbReference type="GO" id="GO:0016791">
    <property type="term" value="F:phosphatase activity"/>
    <property type="evidence" value="ECO:0007669"/>
    <property type="project" value="InterPro"/>
</dbReference>
<evidence type="ECO:0000256" key="1">
    <source>
        <dbReference type="ARBA" id="ARBA00022801"/>
    </source>
</evidence>
<dbReference type="AlphaFoldDB" id="A0AAV4N941"/>
<dbReference type="InterPro" id="IPR023214">
    <property type="entry name" value="HAD_sf"/>
</dbReference>
<dbReference type="NCBIfam" id="TIGR01452">
    <property type="entry name" value="PGP_euk"/>
    <property type="match status" value="1"/>
</dbReference>
<keyword evidence="7" id="KW-1185">Reference proteome</keyword>
<keyword evidence="1 2" id="KW-0378">Hydrolase</keyword>
<evidence type="ECO:0000313" key="7">
    <source>
        <dbReference type="Proteomes" id="UP001054837"/>
    </source>
</evidence>